<dbReference type="AlphaFoldDB" id="A0A5B7JBZ3"/>
<proteinExistence type="predicted"/>
<comment type="caution">
    <text evidence="1">The sequence shown here is derived from an EMBL/GenBank/DDBJ whole genome shotgun (WGS) entry which is preliminary data.</text>
</comment>
<name>A0A5B7JBZ3_PORTR</name>
<sequence>MSCLFRQRCLIHHRVLVTGPQTLHNPSTYGKLGCVVVAKYRVHVVPTRGEWLEFHPDETSTLLQYEYYPALLRHRQPATAKGINQVFPFDFLFGRSLHYSTVSYKQP</sequence>
<gene>
    <name evidence="1" type="ORF">E2C01_087518</name>
</gene>
<dbReference type="EMBL" id="VSRR010091270">
    <property type="protein sequence ID" value="MPC92429.1"/>
    <property type="molecule type" value="Genomic_DNA"/>
</dbReference>
<keyword evidence="2" id="KW-1185">Reference proteome</keyword>
<evidence type="ECO:0000313" key="1">
    <source>
        <dbReference type="EMBL" id="MPC92429.1"/>
    </source>
</evidence>
<protein>
    <submittedName>
        <fullName evidence="1">Uncharacterized protein</fullName>
    </submittedName>
</protein>
<organism evidence="1 2">
    <name type="scientific">Portunus trituberculatus</name>
    <name type="common">Swimming crab</name>
    <name type="synonym">Neptunus trituberculatus</name>
    <dbReference type="NCBI Taxonomy" id="210409"/>
    <lineage>
        <taxon>Eukaryota</taxon>
        <taxon>Metazoa</taxon>
        <taxon>Ecdysozoa</taxon>
        <taxon>Arthropoda</taxon>
        <taxon>Crustacea</taxon>
        <taxon>Multicrustacea</taxon>
        <taxon>Malacostraca</taxon>
        <taxon>Eumalacostraca</taxon>
        <taxon>Eucarida</taxon>
        <taxon>Decapoda</taxon>
        <taxon>Pleocyemata</taxon>
        <taxon>Brachyura</taxon>
        <taxon>Eubrachyura</taxon>
        <taxon>Portunoidea</taxon>
        <taxon>Portunidae</taxon>
        <taxon>Portuninae</taxon>
        <taxon>Portunus</taxon>
    </lineage>
</organism>
<reference evidence="1 2" key="1">
    <citation type="submission" date="2019-05" db="EMBL/GenBank/DDBJ databases">
        <title>Another draft genome of Portunus trituberculatus and its Hox gene families provides insights of decapod evolution.</title>
        <authorList>
            <person name="Jeong J.-H."/>
            <person name="Song I."/>
            <person name="Kim S."/>
            <person name="Choi T."/>
            <person name="Kim D."/>
            <person name="Ryu S."/>
            <person name="Kim W."/>
        </authorList>
    </citation>
    <scope>NUCLEOTIDE SEQUENCE [LARGE SCALE GENOMIC DNA]</scope>
    <source>
        <tissue evidence="1">Muscle</tissue>
    </source>
</reference>
<evidence type="ECO:0000313" key="2">
    <source>
        <dbReference type="Proteomes" id="UP000324222"/>
    </source>
</evidence>
<dbReference type="Proteomes" id="UP000324222">
    <property type="component" value="Unassembled WGS sequence"/>
</dbReference>
<accession>A0A5B7JBZ3</accession>